<dbReference type="InterPro" id="IPR011032">
    <property type="entry name" value="GroES-like_sf"/>
</dbReference>
<evidence type="ECO:0000256" key="2">
    <source>
        <dbReference type="ARBA" id="ARBA00022741"/>
    </source>
</evidence>
<evidence type="ECO:0000256" key="3">
    <source>
        <dbReference type="ARBA" id="ARBA00022857"/>
    </source>
</evidence>
<organism evidence="6 7">
    <name type="scientific">Diaporthe helianthi</name>
    <dbReference type="NCBI Taxonomy" id="158607"/>
    <lineage>
        <taxon>Eukaryota</taxon>
        <taxon>Fungi</taxon>
        <taxon>Dikarya</taxon>
        <taxon>Ascomycota</taxon>
        <taxon>Pezizomycotina</taxon>
        <taxon>Sordariomycetes</taxon>
        <taxon>Sordariomycetidae</taxon>
        <taxon>Diaporthales</taxon>
        <taxon>Diaporthaceae</taxon>
        <taxon>Diaporthe</taxon>
    </lineage>
</organism>
<keyword evidence="4" id="KW-0560">Oxidoreductase</keyword>
<evidence type="ECO:0000256" key="1">
    <source>
        <dbReference type="ARBA" id="ARBA00008072"/>
    </source>
</evidence>
<keyword evidence="2" id="KW-0547">Nucleotide-binding</keyword>
<dbReference type="InParanoid" id="A0A2P5HJQ7"/>
<dbReference type="OrthoDB" id="48317at2759"/>
<evidence type="ECO:0000313" key="6">
    <source>
        <dbReference type="EMBL" id="POS70489.1"/>
    </source>
</evidence>
<dbReference type="PANTHER" id="PTHR45348:SF1">
    <property type="entry name" value="TRANS-ENOYL REDUCTASE STHE"/>
    <property type="match status" value="1"/>
</dbReference>
<accession>A0A2P5HJQ7</accession>
<dbReference type="FunCoup" id="A0A2P5HJQ7">
    <property type="interactions" value="239"/>
</dbReference>
<evidence type="ECO:0000256" key="4">
    <source>
        <dbReference type="ARBA" id="ARBA00023002"/>
    </source>
</evidence>
<dbReference type="PANTHER" id="PTHR45348">
    <property type="entry name" value="HYPOTHETICAL OXIDOREDUCTASE (EUROFUNG)"/>
    <property type="match status" value="1"/>
</dbReference>
<dbReference type="Gene3D" id="3.90.180.10">
    <property type="entry name" value="Medium-chain alcohol dehydrogenases, catalytic domain"/>
    <property type="match status" value="1"/>
</dbReference>
<name>A0A2P5HJQ7_DIAHE</name>
<dbReference type="EMBL" id="MAVT02001612">
    <property type="protein sequence ID" value="POS70489.1"/>
    <property type="molecule type" value="Genomic_DNA"/>
</dbReference>
<dbReference type="AlphaFoldDB" id="A0A2P5HJQ7"/>
<dbReference type="CDD" id="cd08249">
    <property type="entry name" value="enoyl_reductase_like"/>
    <property type="match status" value="1"/>
</dbReference>
<dbReference type="InterPro" id="IPR047122">
    <property type="entry name" value="Trans-enoyl_RdTase-like"/>
</dbReference>
<dbReference type="STRING" id="158607.A0A2P5HJQ7"/>
<dbReference type="InterPro" id="IPR020843">
    <property type="entry name" value="ER"/>
</dbReference>
<dbReference type="Proteomes" id="UP000094444">
    <property type="component" value="Unassembled WGS sequence"/>
</dbReference>
<dbReference type="SMART" id="SM00829">
    <property type="entry name" value="PKS_ER"/>
    <property type="match status" value="1"/>
</dbReference>
<dbReference type="SUPFAM" id="SSF51735">
    <property type="entry name" value="NAD(P)-binding Rossmann-fold domains"/>
    <property type="match status" value="1"/>
</dbReference>
<keyword evidence="7" id="KW-1185">Reference proteome</keyword>
<dbReference type="Gene3D" id="3.40.50.720">
    <property type="entry name" value="NAD(P)-binding Rossmann-like Domain"/>
    <property type="match status" value="1"/>
</dbReference>
<proteinExistence type="inferred from homology"/>
<keyword evidence="3" id="KW-0521">NADP</keyword>
<comment type="caution">
    <text evidence="6">The sequence shown here is derived from an EMBL/GenBank/DDBJ whole genome shotgun (WGS) entry which is preliminary data.</text>
</comment>
<gene>
    <name evidence="6" type="ORF">DHEL01_v211117</name>
</gene>
<dbReference type="GO" id="GO:0016651">
    <property type="term" value="F:oxidoreductase activity, acting on NAD(P)H"/>
    <property type="evidence" value="ECO:0007669"/>
    <property type="project" value="InterPro"/>
</dbReference>
<feature type="domain" description="Enoyl reductase (ER)" evidence="5">
    <location>
        <begin position="22"/>
        <end position="355"/>
    </location>
</feature>
<reference evidence="6" key="1">
    <citation type="submission" date="2017-09" db="EMBL/GenBank/DDBJ databases">
        <title>Polyketide synthases of a Diaporthe helianthi virulent isolate.</title>
        <authorList>
            <person name="Baroncelli R."/>
        </authorList>
    </citation>
    <scope>NUCLEOTIDE SEQUENCE [LARGE SCALE GENOMIC DNA]</scope>
    <source>
        <strain evidence="6">7/96</strain>
    </source>
</reference>
<protein>
    <submittedName>
        <fullName evidence="6">Zinc-binding dehydrogenase</fullName>
    </submittedName>
</protein>
<evidence type="ECO:0000259" key="5">
    <source>
        <dbReference type="SMART" id="SM00829"/>
    </source>
</evidence>
<dbReference type="GO" id="GO:0000166">
    <property type="term" value="F:nucleotide binding"/>
    <property type="evidence" value="ECO:0007669"/>
    <property type="project" value="UniProtKB-KW"/>
</dbReference>
<sequence length="361" mass="37906">MGSANGQFVIPTSHHAVVIESGDHVRVRDVVPLPPLEPDQFLVRTDAVAINPSDTKMRGPFVTPGGILGIDYAGTVVAKGPAATGVEVGDRVCGAQHAMKGDAPLRGAFGEYNISAGKIWLKLPPSISTEGGATFGAGISTAGLALKLLGLPLPDAPVAKPAYVLVYGGSTATATIAIQLLRLANMIPIAACSANNAEQVKSYGAEETFDYREPDCAAKVKSYTKNELRYALDCITTVDSTTFCYAAIGRAGGKYVSLDPFTPHAAKRAVVKTDWVLGPSIFGEGSTWPAPYGRPPSEELRAFGEKLWSVAQKLVNDGKLRHHPVRTLDGSGLENVLVGLEMVRGGKLSGQKCVVRVSPSA</sequence>
<dbReference type="Pfam" id="PF08240">
    <property type="entry name" value="ADH_N"/>
    <property type="match status" value="1"/>
</dbReference>
<dbReference type="InterPro" id="IPR013154">
    <property type="entry name" value="ADH-like_N"/>
</dbReference>
<dbReference type="InterPro" id="IPR036291">
    <property type="entry name" value="NAD(P)-bd_dom_sf"/>
</dbReference>
<evidence type="ECO:0000313" key="7">
    <source>
        <dbReference type="Proteomes" id="UP000094444"/>
    </source>
</evidence>
<dbReference type="SUPFAM" id="SSF50129">
    <property type="entry name" value="GroES-like"/>
    <property type="match status" value="1"/>
</dbReference>
<comment type="similarity">
    <text evidence="1">Belongs to the zinc-containing alcohol dehydrogenase family.</text>
</comment>